<organism evidence="5 6">
    <name type="scientific">Rubneribacter badeniensis</name>
    <dbReference type="NCBI Taxonomy" id="2070688"/>
    <lineage>
        <taxon>Bacteria</taxon>
        <taxon>Bacillati</taxon>
        <taxon>Actinomycetota</taxon>
        <taxon>Coriobacteriia</taxon>
        <taxon>Eggerthellales</taxon>
        <taxon>Eggerthellaceae</taxon>
        <taxon>Rubneribacter</taxon>
    </lineage>
</organism>
<dbReference type="SUPFAM" id="SSF54862">
    <property type="entry name" value="4Fe-4S ferredoxins"/>
    <property type="match status" value="1"/>
</dbReference>
<dbReference type="RefSeq" id="WP_087196223.1">
    <property type="nucleotide sequence ID" value="NZ_DBEYRC010000054.1"/>
</dbReference>
<name>A0A2K2U284_9ACTN</name>
<dbReference type="AlphaFoldDB" id="A0A2K2U284"/>
<feature type="domain" description="4Fe-4S ferredoxin-type" evidence="4">
    <location>
        <begin position="40"/>
        <end position="68"/>
    </location>
</feature>
<feature type="domain" description="4Fe-4S ferredoxin-type" evidence="4">
    <location>
        <begin position="2"/>
        <end position="31"/>
    </location>
</feature>
<dbReference type="Proteomes" id="UP000236488">
    <property type="component" value="Unassembled WGS sequence"/>
</dbReference>
<protein>
    <submittedName>
        <fullName evidence="5">4Fe-4S dicluster domain-containing protein</fullName>
    </submittedName>
</protein>
<comment type="caution">
    <text evidence="5">The sequence shown here is derived from an EMBL/GenBank/DDBJ whole genome shotgun (WGS) entry which is preliminary data.</text>
</comment>
<keyword evidence="6" id="KW-1185">Reference proteome</keyword>
<evidence type="ECO:0000259" key="4">
    <source>
        <dbReference type="PROSITE" id="PS51379"/>
    </source>
</evidence>
<dbReference type="PROSITE" id="PS51379">
    <property type="entry name" value="4FE4S_FER_2"/>
    <property type="match status" value="2"/>
</dbReference>
<keyword evidence="1" id="KW-0479">Metal-binding</keyword>
<reference evidence="5 6" key="1">
    <citation type="journal article" date="2018" name="Int. J. Syst. Evol. Microbiol.">
        <title>Rubneribacter badeniensis gen. nov., sp. nov. and Enteroscipio rubneri gen. nov., sp. nov., new members of the Eggerthellaceae isolated from human faeces.</title>
        <authorList>
            <person name="Danylec N."/>
            <person name="Gobl A."/>
            <person name="Stoll D.A."/>
            <person name="Hetzer B."/>
            <person name="Kulling S.E."/>
            <person name="Huch M."/>
        </authorList>
    </citation>
    <scope>NUCLEOTIDE SEQUENCE [LARGE SCALE GENOMIC DNA]</scope>
    <source>
        <strain evidence="5 6">ResAG-85</strain>
    </source>
</reference>
<dbReference type="InterPro" id="IPR017896">
    <property type="entry name" value="4Fe4S_Fe-S-bd"/>
</dbReference>
<dbReference type="Pfam" id="PF12838">
    <property type="entry name" value="Fer4_7"/>
    <property type="match status" value="1"/>
</dbReference>
<dbReference type="GO" id="GO:0051536">
    <property type="term" value="F:iron-sulfur cluster binding"/>
    <property type="evidence" value="ECO:0007669"/>
    <property type="project" value="UniProtKB-KW"/>
</dbReference>
<evidence type="ECO:0000256" key="1">
    <source>
        <dbReference type="ARBA" id="ARBA00022723"/>
    </source>
</evidence>
<evidence type="ECO:0000313" key="6">
    <source>
        <dbReference type="Proteomes" id="UP000236488"/>
    </source>
</evidence>
<sequence length="68" mass="7182">MARISVDDTFCKGCGLCVDACPVHIMELDDGKITAKGYHPARCIDLDACTGCASCATMCPDVAITVER</sequence>
<dbReference type="Gene3D" id="3.30.70.20">
    <property type="match status" value="1"/>
</dbReference>
<evidence type="ECO:0000256" key="3">
    <source>
        <dbReference type="ARBA" id="ARBA00023014"/>
    </source>
</evidence>
<dbReference type="PANTHER" id="PTHR43122:SF1">
    <property type="entry name" value="IRON-SULFUR-BINDING PROTEIN"/>
    <property type="match status" value="1"/>
</dbReference>
<dbReference type="InterPro" id="IPR017900">
    <property type="entry name" value="4Fe4S_Fe_S_CS"/>
</dbReference>
<dbReference type="EMBL" id="PPEL01000099">
    <property type="protein sequence ID" value="PNV64437.1"/>
    <property type="molecule type" value="Genomic_DNA"/>
</dbReference>
<keyword evidence="2" id="KW-0408">Iron</keyword>
<evidence type="ECO:0000313" key="5">
    <source>
        <dbReference type="EMBL" id="PNV64437.1"/>
    </source>
</evidence>
<accession>A0A2K2U284</accession>
<keyword evidence="3" id="KW-0411">Iron-sulfur</keyword>
<gene>
    <name evidence="5" type="ORF">C2L80_11945</name>
</gene>
<dbReference type="GO" id="GO:0046872">
    <property type="term" value="F:metal ion binding"/>
    <property type="evidence" value="ECO:0007669"/>
    <property type="project" value="UniProtKB-KW"/>
</dbReference>
<dbReference type="PANTHER" id="PTHR43122">
    <property type="entry name" value="FERREDOXIN SUBUNIT OF PYRUVATE:FLAVODOXIN OXIDOREDUCTASE-RELATED"/>
    <property type="match status" value="1"/>
</dbReference>
<evidence type="ECO:0000256" key="2">
    <source>
        <dbReference type="ARBA" id="ARBA00023004"/>
    </source>
</evidence>
<proteinExistence type="predicted"/>
<dbReference type="PROSITE" id="PS00198">
    <property type="entry name" value="4FE4S_FER_1"/>
    <property type="match status" value="1"/>
</dbReference>